<evidence type="ECO:0000256" key="1">
    <source>
        <dbReference type="ARBA" id="ARBA00022741"/>
    </source>
</evidence>
<dbReference type="AlphaFoldDB" id="A0A9W6TCM7"/>
<feature type="domain" description="SNF2 N-terminal" evidence="5">
    <location>
        <begin position="251"/>
        <end position="329"/>
    </location>
</feature>
<comment type="caution">
    <text evidence="6">The sequence shown here is derived from an EMBL/GenBank/DDBJ whole genome shotgun (WGS) entry which is preliminary data.</text>
</comment>
<keyword evidence="2" id="KW-0378">Hydrolase</keyword>
<accession>A0A9W6TCM7</accession>
<feature type="domain" description="SNF2 N-terminal" evidence="5">
    <location>
        <begin position="374"/>
        <end position="449"/>
    </location>
</feature>
<dbReference type="PANTHER" id="PTHR45626:SF14">
    <property type="entry name" value="ATP-DEPENDENT DNA HELICASE (EUROFUNG)"/>
    <property type="match status" value="1"/>
</dbReference>
<dbReference type="GO" id="GO:0008094">
    <property type="term" value="F:ATP-dependent activity, acting on DNA"/>
    <property type="evidence" value="ECO:0007669"/>
    <property type="project" value="TreeGrafter"/>
</dbReference>
<feature type="coiled-coil region" evidence="4">
    <location>
        <begin position="112"/>
        <end position="169"/>
    </location>
</feature>
<evidence type="ECO:0000256" key="4">
    <source>
        <dbReference type="SAM" id="Coils"/>
    </source>
</evidence>
<dbReference type="InterPro" id="IPR000330">
    <property type="entry name" value="SNF2_N"/>
</dbReference>
<dbReference type="GO" id="GO:0005634">
    <property type="term" value="C:nucleus"/>
    <property type="evidence" value="ECO:0007669"/>
    <property type="project" value="TreeGrafter"/>
</dbReference>
<dbReference type="OrthoDB" id="448448at2759"/>
<dbReference type="InterPro" id="IPR027417">
    <property type="entry name" value="P-loop_NTPase"/>
</dbReference>
<dbReference type="EMBL" id="BSXW01000020">
    <property type="protein sequence ID" value="GMF09841.1"/>
    <property type="molecule type" value="Genomic_DNA"/>
</dbReference>
<dbReference type="GO" id="GO:0005524">
    <property type="term" value="F:ATP binding"/>
    <property type="evidence" value="ECO:0007669"/>
    <property type="project" value="UniProtKB-KW"/>
</dbReference>
<name>A0A9W6TCM7_9STRA</name>
<evidence type="ECO:0000256" key="2">
    <source>
        <dbReference type="ARBA" id="ARBA00022801"/>
    </source>
</evidence>
<dbReference type="GO" id="GO:0006281">
    <property type="term" value="P:DNA repair"/>
    <property type="evidence" value="ECO:0007669"/>
    <property type="project" value="TreeGrafter"/>
</dbReference>
<keyword evidence="4" id="KW-0175">Coiled coil</keyword>
<protein>
    <submittedName>
        <fullName evidence="6">Unnamed protein product</fullName>
    </submittedName>
</protein>
<gene>
    <name evidence="6" type="ORF">Plil01_000071000</name>
</gene>
<dbReference type="PANTHER" id="PTHR45626">
    <property type="entry name" value="TRANSCRIPTION TERMINATION FACTOR 2-RELATED"/>
    <property type="match status" value="1"/>
</dbReference>
<evidence type="ECO:0000313" key="6">
    <source>
        <dbReference type="EMBL" id="GMF09841.1"/>
    </source>
</evidence>
<sequence>MAPQRPGTGVFLLESEGDFPVGWSTTEITSDALANKVSSKLTSYNISWNGLDAHHQLAYHRLQRDRAGAKGPSYTCFRVWCSKPHLGRTEAVLYPQAVKRSGVLHINGTYVVDTAERNVARLRLQVQVVNDVAMASKLEEFAFVKSHLQEIGEDELETEEEKIKAARRSSCHSQLPALTLPRVDVSSPTLNFSESTVSSNAEHQMILPGPARNRNLNLPDVFHSLMARVDVISTDLWSEDVPGLDLRLYKHQRRGLSWMMQRESGSLWDTVLLHPFSVPGHHHESDRTLEAEFSDPAYDVCGGMLCDEPGLGKTVTMLALILLTKGQSTRNMTVRVNHQRPNSLSDRRHLPWNRFFQSNSFDDQPDGYSDQSIRGNVSTLLSINWLRIVVDEGHKLGHRVSTQLMQISQLLRADKRLESTGTPSPNFRQATDLQYLHGLLVFLRNQPYGR</sequence>
<evidence type="ECO:0000256" key="3">
    <source>
        <dbReference type="ARBA" id="ARBA00022840"/>
    </source>
</evidence>
<dbReference type="SUPFAM" id="SSF52540">
    <property type="entry name" value="P-loop containing nucleoside triphosphate hydrolases"/>
    <property type="match status" value="1"/>
</dbReference>
<dbReference type="Gene3D" id="3.40.50.10810">
    <property type="entry name" value="Tandem AAA-ATPase domain"/>
    <property type="match status" value="2"/>
</dbReference>
<organism evidence="6 7">
    <name type="scientific">Phytophthora lilii</name>
    <dbReference type="NCBI Taxonomy" id="2077276"/>
    <lineage>
        <taxon>Eukaryota</taxon>
        <taxon>Sar</taxon>
        <taxon>Stramenopiles</taxon>
        <taxon>Oomycota</taxon>
        <taxon>Peronosporomycetes</taxon>
        <taxon>Peronosporales</taxon>
        <taxon>Peronosporaceae</taxon>
        <taxon>Phytophthora</taxon>
    </lineage>
</organism>
<dbReference type="InterPro" id="IPR038718">
    <property type="entry name" value="SNF2-like_sf"/>
</dbReference>
<dbReference type="InterPro" id="IPR050628">
    <property type="entry name" value="SNF2_RAD54_helicase_TF"/>
</dbReference>
<dbReference type="Pfam" id="PF00176">
    <property type="entry name" value="SNF2-rel_dom"/>
    <property type="match status" value="2"/>
</dbReference>
<keyword evidence="7" id="KW-1185">Reference proteome</keyword>
<dbReference type="Proteomes" id="UP001165083">
    <property type="component" value="Unassembled WGS sequence"/>
</dbReference>
<proteinExistence type="predicted"/>
<keyword evidence="3" id="KW-0067">ATP-binding</keyword>
<evidence type="ECO:0000259" key="5">
    <source>
        <dbReference type="Pfam" id="PF00176"/>
    </source>
</evidence>
<reference evidence="6" key="1">
    <citation type="submission" date="2023-04" db="EMBL/GenBank/DDBJ databases">
        <title>Phytophthora lilii NBRC 32176.</title>
        <authorList>
            <person name="Ichikawa N."/>
            <person name="Sato H."/>
            <person name="Tonouchi N."/>
        </authorList>
    </citation>
    <scope>NUCLEOTIDE SEQUENCE</scope>
    <source>
        <strain evidence="6">NBRC 32176</strain>
    </source>
</reference>
<dbReference type="GO" id="GO:0016787">
    <property type="term" value="F:hydrolase activity"/>
    <property type="evidence" value="ECO:0007669"/>
    <property type="project" value="UniProtKB-KW"/>
</dbReference>
<keyword evidence="1" id="KW-0547">Nucleotide-binding</keyword>
<evidence type="ECO:0000313" key="7">
    <source>
        <dbReference type="Proteomes" id="UP001165083"/>
    </source>
</evidence>